<dbReference type="GO" id="GO:0016747">
    <property type="term" value="F:acyltransferase activity, transferring groups other than amino-acyl groups"/>
    <property type="evidence" value="ECO:0007669"/>
    <property type="project" value="InterPro"/>
</dbReference>
<dbReference type="Pfam" id="PF01757">
    <property type="entry name" value="Acyl_transf_3"/>
    <property type="match status" value="1"/>
</dbReference>
<keyword evidence="2" id="KW-1133">Transmembrane helix</keyword>
<organism evidence="4 5">
    <name type="scientific">Nocardia pseudobrasiliensis</name>
    <dbReference type="NCBI Taxonomy" id="45979"/>
    <lineage>
        <taxon>Bacteria</taxon>
        <taxon>Bacillati</taxon>
        <taxon>Actinomycetota</taxon>
        <taxon>Actinomycetes</taxon>
        <taxon>Mycobacteriales</taxon>
        <taxon>Nocardiaceae</taxon>
        <taxon>Nocardia</taxon>
    </lineage>
</organism>
<keyword evidence="5" id="KW-1185">Reference proteome</keyword>
<feature type="transmembrane region" description="Helical" evidence="2">
    <location>
        <begin position="337"/>
        <end position="354"/>
    </location>
</feature>
<feature type="transmembrane region" description="Helical" evidence="2">
    <location>
        <begin position="394"/>
        <end position="411"/>
    </location>
</feature>
<dbReference type="EMBL" id="QQBC01000003">
    <property type="protein sequence ID" value="RDI67037.1"/>
    <property type="molecule type" value="Genomic_DNA"/>
</dbReference>
<reference evidence="4 5" key="1">
    <citation type="submission" date="2018-07" db="EMBL/GenBank/DDBJ databases">
        <title>Genomic Encyclopedia of Type Strains, Phase IV (KMG-IV): sequencing the most valuable type-strain genomes for metagenomic binning, comparative biology and taxonomic classification.</title>
        <authorList>
            <person name="Goeker M."/>
        </authorList>
    </citation>
    <scope>NUCLEOTIDE SEQUENCE [LARGE SCALE GENOMIC DNA]</scope>
    <source>
        <strain evidence="4 5">DSM 44290</strain>
    </source>
</reference>
<name>A0A370I8G9_9NOCA</name>
<gene>
    <name evidence="4" type="ORF">DFR76_103108</name>
</gene>
<feature type="region of interest" description="Disordered" evidence="1">
    <location>
        <begin position="416"/>
        <end position="451"/>
    </location>
</feature>
<keyword evidence="4" id="KW-0012">Acyltransferase</keyword>
<evidence type="ECO:0000256" key="2">
    <source>
        <dbReference type="SAM" id="Phobius"/>
    </source>
</evidence>
<evidence type="ECO:0000313" key="5">
    <source>
        <dbReference type="Proteomes" id="UP000254869"/>
    </source>
</evidence>
<dbReference type="RefSeq" id="WP_068005102.1">
    <property type="nucleotide sequence ID" value="NZ_QQBC01000003.1"/>
</dbReference>
<evidence type="ECO:0000313" key="4">
    <source>
        <dbReference type="EMBL" id="RDI67037.1"/>
    </source>
</evidence>
<comment type="caution">
    <text evidence="4">The sequence shown here is derived from an EMBL/GenBank/DDBJ whole genome shotgun (WGS) entry which is preliminary data.</text>
</comment>
<feature type="transmembrane region" description="Helical" evidence="2">
    <location>
        <begin position="17"/>
        <end position="34"/>
    </location>
</feature>
<feature type="transmembrane region" description="Helical" evidence="2">
    <location>
        <begin position="100"/>
        <end position="118"/>
    </location>
</feature>
<keyword evidence="2" id="KW-0472">Membrane</keyword>
<keyword evidence="2" id="KW-0812">Transmembrane</keyword>
<dbReference type="AlphaFoldDB" id="A0A370I8G9"/>
<accession>A0A370I8G9</accession>
<sequence>MTVAAGGWTHRNWTIDLARAFAITVVVVVHWISVRITVTDHAVRGDPSLHGKPIWALSWVLQVMPLFFVAGGLANTRIVDRWRQRGTGYAAYLGPRVRRLVAPMIPLLTVLTSVVVLLRLHSATTAKTAAYVLVSPLWFLAVYLVAVIVAPWAVWAHDRAVWVLPVLLLGVAATLDGLKYSGIADVAQWNLLFVWLFCHQLGVLYSRETLARIPDAGLVAIAVLGVAVLLAMVFAGPYPPTMYGLGDAPVSNLYPPTTAMAVLAMIQVALLVGVDRRVAGREPSRRVRGIAGFVIAHLMTIYLWHIPIIAFVTGAAVLAPDLLLPSDPGTWWLMRPLWLLGCGVVLVGAVRALGRWDAFCAGYAARATPAATVAGALVATASIYVIWWQRLSPTIESGLAIVGIFAAGALLSTTRRPGRSDAEATPLRPTPSRRSRRRGAERSEQRAAGSG</sequence>
<feature type="transmembrane region" description="Helical" evidence="2">
    <location>
        <begin position="161"/>
        <end position="180"/>
    </location>
</feature>
<dbReference type="Proteomes" id="UP000254869">
    <property type="component" value="Unassembled WGS sequence"/>
</dbReference>
<feature type="transmembrane region" description="Helical" evidence="2">
    <location>
        <begin position="217"/>
        <end position="238"/>
    </location>
</feature>
<feature type="transmembrane region" description="Helical" evidence="2">
    <location>
        <begin position="186"/>
        <end position="205"/>
    </location>
</feature>
<evidence type="ECO:0000256" key="1">
    <source>
        <dbReference type="SAM" id="MobiDB-lite"/>
    </source>
</evidence>
<keyword evidence="4" id="KW-0808">Transferase</keyword>
<feature type="transmembrane region" description="Helical" evidence="2">
    <location>
        <begin position="130"/>
        <end position="154"/>
    </location>
</feature>
<feature type="domain" description="Acyltransferase 3" evidence="3">
    <location>
        <begin position="14"/>
        <end position="350"/>
    </location>
</feature>
<feature type="transmembrane region" description="Helical" evidence="2">
    <location>
        <begin position="290"/>
        <end position="317"/>
    </location>
</feature>
<feature type="transmembrane region" description="Helical" evidence="2">
    <location>
        <begin position="366"/>
        <end position="388"/>
    </location>
</feature>
<feature type="transmembrane region" description="Helical" evidence="2">
    <location>
        <begin position="54"/>
        <end position="79"/>
    </location>
</feature>
<dbReference type="STRING" id="1210086.GCA_001613105_06093"/>
<protein>
    <submittedName>
        <fullName evidence="4">Surface polysaccharide O-acyltransferase-like enzyme</fullName>
    </submittedName>
</protein>
<evidence type="ECO:0000259" key="3">
    <source>
        <dbReference type="Pfam" id="PF01757"/>
    </source>
</evidence>
<proteinExistence type="predicted"/>
<dbReference type="InterPro" id="IPR002656">
    <property type="entry name" value="Acyl_transf_3_dom"/>
</dbReference>
<feature type="transmembrane region" description="Helical" evidence="2">
    <location>
        <begin position="258"/>
        <end position="278"/>
    </location>
</feature>